<feature type="binding site" evidence="7">
    <location>
        <position position="161"/>
    </location>
    <ligand>
        <name>glyoxylate</name>
        <dbReference type="ChEBI" id="CHEBI:36655"/>
    </ligand>
</feature>
<name>A0A936Z3Q4_9BURK</name>
<dbReference type="EMBL" id="JAEQNE010000006">
    <property type="protein sequence ID" value="MBL0393807.1"/>
    <property type="molecule type" value="Genomic_DNA"/>
</dbReference>
<evidence type="ECO:0000256" key="7">
    <source>
        <dbReference type="PIRSR" id="PIRSR000138-2"/>
    </source>
</evidence>
<dbReference type="PANTHER" id="PTHR10578">
    <property type="entry name" value="S -2-HYDROXY-ACID OXIDASE-RELATED"/>
    <property type="match status" value="1"/>
</dbReference>
<feature type="binding site" evidence="7">
    <location>
        <begin position="363"/>
        <end position="364"/>
    </location>
    <ligand>
        <name>FMN</name>
        <dbReference type="ChEBI" id="CHEBI:58210"/>
    </ligand>
</feature>
<dbReference type="InterPro" id="IPR000262">
    <property type="entry name" value="FMN-dep_DH"/>
</dbReference>
<evidence type="ECO:0000313" key="10">
    <source>
        <dbReference type="Proteomes" id="UP000599109"/>
    </source>
</evidence>
<dbReference type="InterPro" id="IPR008259">
    <property type="entry name" value="FMN_hydac_DH_AS"/>
</dbReference>
<dbReference type="PROSITE" id="PS00557">
    <property type="entry name" value="FMN_HYDROXY_ACID_DH_1"/>
    <property type="match status" value="1"/>
</dbReference>
<dbReference type="GO" id="GO:0016614">
    <property type="term" value="F:oxidoreductase activity, acting on CH-OH group of donors"/>
    <property type="evidence" value="ECO:0007669"/>
    <property type="project" value="UniProtKB-ARBA"/>
</dbReference>
<proteinExistence type="inferred from homology"/>
<dbReference type="InterPro" id="IPR012133">
    <property type="entry name" value="Alpha-hydoxy_acid_DH_FMN"/>
</dbReference>
<dbReference type="PANTHER" id="PTHR10578:SF107">
    <property type="entry name" value="2-HYDROXYACID OXIDASE 1"/>
    <property type="match status" value="1"/>
</dbReference>
<feature type="binding site" evidence="7">
    <location>
        <position position="310"/>
    </location>
    <ligand>
        <name>glyoxylate</name>
        <dbReference type="ChEBI" id="CHEBI:36655"/>
    </ligand>
</feature>
<keyword evidence="10" id="KW-1185">Reference proteome</keyword>
<comment type="caution">
    <text evidence="9">The sequence shown here is derived from an EMBL/GenBank/DDBJ whole genome shotgun (WGS) entry which is preliminary data.</text>
</comment>
<dbReference type="InterPro" id="IPR037396">
    <property type="entry name" value="FMN_HAD"/>
</dbReference>
<evidence type="ECO:0000259" key="8">
    <source>
        <dbReference type="PROSITE" id="PS51349"/>
    </source>
</evidence>
<feature type="binding site" evidence="7">
    <location>
        <begin position="110"/>
        <end position="112"/>
    </location>
    <ligand>
        <name>FMN</name>
        <dbReference type="ChEBI" id="CHEBI:58210"/>
    </ligand>
</feature>
<comment type="cofactor">
    <cofactor evidence="1">
        <name>FMN</name>
        <dbReference type="ChEBI" id="CHEBI:58210"/>
    </cofactor>
</comment>
<feature type="binding site" evidence="7">
    <location>
        <position position="308"/>
    </location>
    <ligand>
        <name>FMN</name>
        <dbReference type="ChEBI" id="CHEBI:58210"/>
    </ligand>
</feature>
<dbReference type="Gene3D" id="3.20.20.70">
    <property type="entry name" value="Aldolase class I"/>
    <property type="match status" value="1"/>
</dbReference>
<keyword evidence="3 7" id="KW-0288">FMN</keyword>
<dbReference type="Proteomes" id="UP000599109">
    <property type="component" value="Unassembled WGS sequence"/>
</dbReference>
<dbReference type="PROSITE" id="PS51349">
    <property type="entry name" value="FMN_HYDROXY_ACID_DH_2"/>
    <property type="match status" value="1"/>
</dbReference>
<evidence type="ECO:0000256" key="2">
    <source>
        <dbReference type="ARBA" id="ARBA00022630"/>
    </source>
</evidence>
<dbReference type="Pfam" id="PF01070">
    <property type="entry name" value="FMN_dh"/>
    <property type="match status" value="1"/>
</dbReference>
<feature type="domain" description="FMN hydroxy acid dehydrogenase" evidence="8">
    <location>
        <begin position="31"/>
        <end position="414"/>
    </location>
</feature>
<dbReference type="InterPro" id="IPR013785">
    <property type="entry name" value="Aldolase_TIM"/>
</dbReference>
<evidence type="ECO:0000256" key="6">
    <source>
        <dbReference type="PIRSR" id="PIRSR000138-1"/>
    </source>
</evidence>
<dbReference type="GO" id="GO:0010181">
    <property type="term" value="F:FMN binding"/>
    <property type="evidence" value="ECO:0007669"/>
    <property type="project" value="InterPro"/>
</dbReference>
<reference evidence="9 10" key="1">
    <citation type="journal article" date="2017" name="Int. J. Syst. Evol. Microbiol.">
        <title>Ramlibacter monticola sp. nov., isolated from forest soil.</title>
        <authorList>
            <person name="Chaudhary D.K."/>
            <person name="Kim J."/>
        </authorList>
    </citation>
    <scope>NUCLEOTIDE SEQUENCE [LARGE SCALE GENOMIC DNA]</scope>
    <source>
        <strain evidence="9 10">KACC 19175</strain>
    </source>
</reference>
<gene>
    <name evidence="9" type="ORF">JJ685_21905</name>
</gene>
<dbReference type="FunFam" id="3.20.20.70:FF:000029">
    <property type="entry name" value="L-lactate dehydrogenase"/>
    <property type="match status" value="1"/>
</dbReference>
<keyword evidence="4" id="KW-0560">Oxidoreductase</keyword>
<comment type="similarity">
    <text evidence="5">Belongs to the FMN-dependent alpha-hydroxy acid dehydrogenase family.</text>
</comment>
<feature type="binding site" evidence="7">
    <location>
        <begin position="340"/>
        <end position="344"/>
    </location>
    <ligand>
        <name>FMN</name>
        <dbReference type="ChEBI" id="CHEBI:58210"/>
    </ligand>
</feature>
<evidence type="ECO:0000313" key="9">
    <source>
        <dbReference type="EMBL" id="MBL0393807.1"/>
    </source>
</evidence>
<organism evidence="9 10">
    <name type="scientific">Ramlibacter monticola</name>
    <dbReference type="NCBI Taxonomy" id="1926872"/>
    <lineage>
        <taxon>Bacteria</taxon>
        <taxon>Pseudomonadati</taxon>
        <taxon>Pseudomonadota</taxon>
        <taxon>Betaproteobacteria</taxon>
        <taxon>Burkholderiales</taxon>
        <taxon>Comamonadaceae</taxon>
        <taxon>Ramlibacter</taxon>
    </lineage>
</organism>
<evidence type="ECO:0000256" key="5">
    <source>
        <dbReference type="ARBA" id="ARBA00024042"/>
    </source>
</evidence>
<feature type="binding site" evidence="7">
    <location>
        <position position="139"/>
    </location>
    <ligand>
        <name>FMN</name>
        <dbReference type="ChEBI" id="CHEBI:58210"/>
    </ligand>
</feature>
<dbReference type="PIRSF" id="PIRSF000138">
    <property type="entry name" value="Al-hdrx_acd_dh"/>
    <property type="match status" value="1"/>
</dbReference>
<accession>A0A936Z3Q4</accession>
<sequence length="414" mass="44450">MPIESSAAGAAAAPPASPRTAAAAPALALPVRLGHLLSLDDFEEAARRHLPRPVFAYISGAVERNQSLAANRDSYAQYEFVPRVLVDISRRSTAAPLLGRRYAAPFGIAPMGISALSAYRGDLVQAQAAAAGNVPMVMSGSSLIRMEEVARANPDAWFQAYLPGDEPNIVALIERVRAAGFRTLVITVDTPVSSNRENNVRAGFSTPLRPSLRLAWDGLSHPRWLFGTFLKTIALHGMPHFENNFAHRGAPILSQDVVRDLSERGHLDWQHFRTIRRMWPGQIVVKGILDARDARLAVDHGADGIIVSNHGGRQLDGAVAPLRVLPQVVAACPDVPVMIDSGIRRGSDVLKALALGAKFVFVGRPFNYAAAVAGEAGVRHAIALLQQEVSRNMAMLGVNSLSELDASYLRKAGA</sequence>
<evidence type="ECO:0000256" key="4">
    <source>
        <dbReference type="ARBA" id="ARBA00023002"/>
    </source>
</evidence>
<feature type="active site" description="Proton acceptor" evidence="6">
    <location>
        <position position="310"/>
    </location>
</feature>
<dbReference type="CDD" id="cd02809">
    <property type="entry name" value="alpha_hydroxyacid_oxid_FMN"/>
    <property type="match status" value="1"/>
</dbReference>
<protein>
    <submittedName>
        <fullName evidence="9">Alpha-hydroxy-acid oxidizing protein</fullName>
    </submittedName>
</protein>
<keyword evidence="2 7" id="KW-0285">Flavoprotein</keyword>
<dbReference type="AlphaFoldDB" id="A0A936Z3Q4"/>
<dbReference type="SUPFAM" id="SSF51395">
    <property type="entry name" value="FMN-linked oxidoreductases"/>
    <property type="match status" value="1"/>
</dbReference>
<feature type="binding site" evidence="7">
    <location>
        <position position="159"/>
    </location>
    <ligand>
        <name>FMN</name>
        <dbReference type="ChEBI" id="CHEBI:58210"/>
    </ligand>
</feature>
<feature type="binding site" evidence="7">
    <location>
        <position position="187"/>
    </location>
    <ligand>
        <name>FMN</name>
        <dbReference type="ChEBI" id="CHEBI:58210"/>
    </ligand>
</feature>
<feature type="binding site" evidence="7">
    <location>
        <position position="57"/>
    </location>
    <ligand>
        <name>glyoxylate</name>
        <dbReference type="ChEBI" id="CHEBI:36655"/>
    </ligand>
</feature>
<feature type="binding site" evidence="7">
    <location>
        <position position="286"/>
    </location>
    <ligand>
        <name>FMN</name>
        <dbReference type="ChEBI" id="CHEBI:58210"/>
    </ligand>
</feature>
<evidence type="ECO:0000256" key="1">
    <source>
        <dbReference type="ARBA" id="ARBA00001917"/>
    </source>
</evidence>
<dbReference type="RefSeq" id="WP_201676464.1">
    <property type="nucleotide sequence ID" value="NZ_JAEQNE010000006.1"/>
</dbReference>
<evidence type="ECO:0000256" key="3">
    <source>
        <dbReference type="ARBA" id="ARBA00022643"/>
    </source>
</evidence>
<feature type="binding site" evidence="7">
    <location>
        <position position="196"/>
    </location>
    <ligand>
        <name>glyoxylate</name>
        <dbReference type="ChEBI" id="CHEBI:36655"/>
    </ligand>
</feature>
<feature type="binding site" evidence="7">
    <location>
        <position position="313"/>
    </location>
    <ligand>
        <name>glyoxylate</name>
        <dbReference type="ChEBI" id="CHEBI:36655"/>
    </ligand>
</feature>